<dbReference type="Gene3D" id="3.90.79.10">
    <property type="entry name" value="Nucleoside Triphosphate Pyrophosphohydrolase"/>
    <property type="match status" value="1"/>
</dbReference>
<dbReference type="PANTHER" id="PTHR43222">
    <property type="entry name" value="NUDIX HYDROLASE 23"/>
    <property type="match status" value="1"/>
</dbReference>
<protein>
    <recommendedName>
        <fullName evidence="2">Nudix hydrolase domain-containing protein</fullName>
    </recommendedName>
</protein>
<accession>A0ABQ6NF24</accession>
<name>A0ABQ6NF24_9BACL</name>
<dbReference type="InterPro" id="IPR000086">
    <property type="entry name" value="NUDIX_hydrolase_dom"/>
</dbReference>
<dbReference type="Pfam" id="PF00293">
    <property type="entry name" value="NUDIX"/>
    <property type="match status" value="1"/>
</dbReference>
<keyword evidence="1" id="KW-0378">Hydrolase</keyword>
<gene>
    <name evidence="3" type="ORF">PghCCS26_08270</name>
</gene>
<dbReference type="InterPro" id="IPR015797">
    <property type="entry name" value="NUDIX_hydrolase-like_dom_sf"/>
</dbReference>
<evidence type="ECO:0000313" key="4">
    <source>
        <dbReference type="Proteomes" id="UP001285921"/>
    </source>
</evidence>
<sequence length="144" mass="16378">MMQGYNVLMVYSRDMDKLLMCRRLKDPYKGLSNLVGGKIEPGETGVDAAYRELAEETGITREDIALAHVMDFKYYLQNCCVEVYAGRLKRDDIAVAGDENELYWSDLDCNFFDMALYAGEGNIGHMIEQVNMYRDKIFGGVTSQ</sequence>
<keyword evidence="4" id="KW-1185">Reference proteome</keyword>
<feature type="domain" description="Nudix hydrolase" evidence="2">
    <location>
        <begin position="1"/>
        <end position="129"/>
    </location>
</feature>
<dbReference type="InterPro" id="IPR020084">
    <property type="entry name" value="NUDIX_hydrolase_CS"/>
</dbReference>
<comment type="caution">
    <text evidence="3">The sequence shown here is derived from an EMBL/GenBank/DDBJ whole genome shotgun (WGS) entry which is preliminary data.</text>
</comment>
<dbReference type="PROSITE" id="PS00893">
    <property type="entry name" value="NUDIX_BOX"/>
    <property type="match status" value="1"/>
</dbReference>
<dbReference type="Proteomes" id="UP001285921">
    <property type="component" value="Unassembled WGS sequence"/>
</dbReference>
<dbReference type="EMBL" id="BTCL01000002">
    <property type="protein sequence ID" value="GMK43700.1"/>
    <property type="molecule type" value="Genomic_DNA"/>
</dbReference>
<reference evidence="3 4" key="1">
    <citation type="submission" date="2023-05" db="EMBL/GenBank/DDBJ databases">
        <title>Draft genome of Paenibacillus sp. CCS26.</title>
        <authorList>
            <person name="Akita H."/>
            <person name="Shinto Y."/>
            <person name="Kimura Z."/>
        </authorList>
    </citation>
    <scope>NUCLEOTIDE SEQUENCE [LARGE SCALE GENOMIC DNA]</scope>
    <source>
        <strain evidence="3 4">CCS26</strain>
    </source>
</reference>
<dbReference type="PROSITE" id="PS51462">
    <property type="entry name" value="NUDIX"/>
    <property type="match status" value="1"/>
</dbReference>
<evidence type="ECO:0000259" key="2">
    <source>
        <dbReference type="PROSITE" id="PS51462"/>
    </source>
</evidence>
<dbReference type="CDD" id="cd02883">
    <property type="entry name" value="NUDIX_Hydrolase"/>
    <property type="match status" value="1"/>
</dbReference>
<dbReference type="SUPFAM" id="SSF55811">
    <property type="entry name" value="Nudix"/>
    <property type="match status" value="1"/>
</dbReference>
<evidence type="ECO:0000256" key="1">
    <source>
        <dbReference type="ARBA" id="ARBA00022801"/>
    </source>
</evidence>
<proteinExistence type="predicted"/>
<organism evidence="3 4">
    <name type="scientific">Paenibacillus glycanilyticus</name>
    <dbReference type="NCBI Taxonomy" id="126569"/>
    <lineage>
        <taxon>Bacteria</taxon>
        <taxon>Bacillati</taxon>
        <taxon>Bacillota</taxon>
        <taxon>Bacilli</taxon>
        <taxon>Bacillales</taxon>
        <taxon>Paenibacillaceae</taxon>
        <taxon>Paenibacillus</taxon>
    </lineage>
</organism>
<dbReference type="PANTHER" id="PTHR43222:SF2">
    <property type="entry name" value="NUDIX HYDROLASE 23, CHLOROPLASTIC"/>
    <property type="match status" value="1"/>
</dbReference>
<evidence type="ECO:0000313" key="3">
    <source>
        <dbReference type="EMBL" id="GMK43700.1"/>
    </source>
</evidence>